<dbReference type="CDD" id="cd01949">
    <property type="entry name" value="GGDEF"/>
    <property type="match status" value="1"/>
</dbReference>
<dbReference type="SMART" id="SM00267">
    <property type="entry name" value="GGDEF"/>
    <property type="match status" value="1"/>
</dbReference>
<protein>
    <submittedName>
        <fullName evidence="5">Bifunctional diguanylate cyclase/phosphodiesterase</fullName>
    </submittedName>
</protein>
<dbReference type="CDD" id="cd01948">
    <property type="entry name" value="EAL"/>
    <property type="match status" value="1"/>
</dbReference>
<dbReference type="Pfam" id="PF03707">
    <property type="entry name" value="MHYT"/>
    <property type="match status" value="2"/>
</dbReference>
<dbReference type="Pfam" id="PF00563">
    <property type="entry name" value="EAL"/>
    <property type="match status" value="1"/>
</dbReference>
<feature type="domain" description="EAL" evidence="2">
    <location>
        <begin position="443"/>
        <end position="700"/>
    </location>
</feature>
<dbReference type="InterPro" id="IPR035919">
    <property type="entry name" value="EAL_sf"/>
</dbReference>
<comment type="caution">
    <text evidence="5">The sequence shown here is derived from an EMBL/GenBank/DDBJ whole genome shotgun (WGS) entry which is preliminary data.</text>
</comment>
<dbReference type="InterPro" id="IPR029787">
    <property type="entry name" value="Nucleotide_cyclase"/>
</dbReference>
<evidence type="ECO:0000313" key="6">
    <source>
        <dbReference type="Proteomes" id="UP001606134"/>
    </source>
</evidence>
<accession>A0ABW7H9M1</accession>
<dbReference type="NCBIfam" id="TIGR00254">
    <property type="entry name" value="GGDEF"/>
    <property type="match status" value="1"/>
</dbReference>
<feature type="transmembrane region" description="Helical" evidence="1">
    <location>
        <begin position="12"/>
        <end position="33"/>
    </location>
</feature>
<feature type="domain" description="MHYT" evidence="4">
    <location>
        <begin position="10"/>
        <end position="204"/>
    </location>
</feature>
<keyword evidence="1" id="KW-0472">Membrane</keyword>
<feature type="domain" description="GGDEF" evidence="3">
    <location>
        <begin position="297"/>
        <end position="434"/>
    </location>
</feature>
<organism evidence="5 6">
    <name type="scientific">Pelomonas candidula</name>
    <dbReference type="NCBI Taxonomy" id="3299025"/>
    <lineage>
        <taxon>Bacteria</taxon>
        <taxon>Pseudomonadati</taxon>
        <taxon>Pseudomonadota</taxon>
        <taxon>Betaproteobacteria</taxon>
        <taxon>Burkholderiales</taxon>
        <taxon>Sphaerotilaceae</taxon>
        <taxon>Roseateles</taxon>
    </lineage>
</organism>
<dbReference type="PROSITE" id="PS50924">
    <property type="entry name" value="MHYT"/>
    <property type="match status" value="1"/>
</dbReference>
<evidence type="ECO:0000259" key="4">
    <source>
        <dbReference type="PROSITE" id="PS50924"/>
    </source>
</evidence>
<keyword evidence="6" id="KW-1185">Reference proteome</keyword>
<feature type="transmembrane region" description="Helical" evidence="1">
    <location>
        <begin position="179"/>
        <end position="202"/>
    </location>
</feature>
<reference evidence="5 6" key="1">
    <citation type="submission" date="2024-08" db="EMBL/GenBank/DDBJ databases">
        <authorList>
            <person name="Lu H."/>
        </authorList>
    </citation>
    <scope>NUCLEOTIDE SEQUENCE [LARGE SCALE GENOMIC DNA]</scope>
    <source>
        <strain evidence="5 6">BYS78W</strain>
    </source>
</reference>
<dbReference type="RefSeq" id="WP_394407844.1">
    <property type="nucleotide sequence ID" value="NZ_JBIGIC010000003.1"/>
</dbReference>
<feature type="transmembrane region" description="Helical" evidence="1">
    <location>
        <begin position="110"/>
        <end position="129"/>
    </location>
</feature>
<dbReference type="PROSITE" id="PS50883">
    <property type="entry name" value="EAL"/>
    <property type="match status" value="1"/>
</dbReference>
<name>A0ABW7H9M1_9BURK</name>
<dbReference type="PROSITE" id="PS50887">
    <property type="entry name" value="GGDEF"/>
    <property type="match status" value="1"/>
</dbReference>
<feature type="transmembrane region" description="Helical" evidence="1">
    <location>
        <begin position="141"/>
        <end position="167"/>
    </location>
</feature>
<dbReference type="InterPro" id="IPR000160">
    <property type="entry name" value="GGDEF_dom"/>
</dbReference>
<gene>
    <name evidence="5" type="ORF">ACG04R_08035</name>
</gene>
<dbReference type="SMART" id="SM00052">
    <property type="entry name" value="EAL"/>
    <property type="match status" value="1"/>
</dbReference>
<feature type="transmembrane region" description="Helical" evidence="1">
    <location>
        <begin position="45"/>
        <end position="70"/>
    </location>
</feature>
<evidence type="ECO:0000313" key="5">
    <source>
        <dbReference type="EMBL" id="MFG6486614.1"/>
    </source>
</evidence>
<dbReference type="PANTHER" id="PTHR44757:SF2">
    <property type="entry name" value="BIOFILM ARCHITECTURE MAINTENANCE PROTEIN MBAA"/>
    <property type="match status" value="1"/>
</dbReference>
<evidence type="ECO:0000259" key="2">
    <source>
        <dbReference type="PROSITE" id="PS50883"/>
    </source>
</evidence>
<dbReference type="Gene3D" id="3.20.20.450">
    <property type="entry name" value="EAL domain"/>
    <property type="match status" value="1"/>
</dbReference>
<dbReference type="SUPFAM" id="SSF141868">
    <property type="entry name" value="EAL domain-like"/>
    <property type="match status" value="1"/>
</dbReference>
<dbReference type="InterPro" id="IPR001633">
    <property type="entry name" value="EAL_dom"/>
</dbReference>
<proteinExistence type="predicted"/>
<dbReference type="PANTHER" id="PTHR44757">
    <property type="entry name" value="DIGUANYLATE CYCLASE DGCP"/>
    <property type="match status" value="1"/>
</dbReference>
<dbReference type="Pfam" id="PF00990">
    <property type="entry name" value="GGDEF"/>
    <property type="match status" value="1"/>
</dbReference>
<sequence length="726" mass="77256">MPVADIALRFDPGVVVLSYLTAAFASFVALDLAQRVRTPDAASARLWWITGSLSMGTGIWAMHFIGMLALRLPFMVGYDAAITGLSWLAAVAVSAIALRVASLDQLTPRRLMLGAVSMGAGICGMHYTGMAALELAPGIRWNWALVAASAAVATGAAAAALVIFFWLRRLNASQARRGQVAAALVMGAAVAGMHYTGMAAAGIAENSVCLSADSLAGDNLDYLVAGATLGLLLLTLFTSMLDARLRRRASGLQQSLHAATTELAEQALRDPLTGLANRQLLDDRISHAIARSQRDGAGVALLMLNLDGFKPVNEAFGHAAGDAVLREVASRLTALARGHDTLARLGADEFVLLLEGEAGEAVLAQIAQRLLDSLAEPMSVRVGEGQQPLRLSASIGIALHGGPDLSSRPLITQADSAAQAAKRSGGNGFAFFEAHMQDGVRDQLELSRDLRTALEDGGAGLSLHYQPKVAGASGLVLGVEALLRWQHPRRGPVSPGTFIPVAERFGLITTLGDWVIDEACRQIADWRDQEGLKLRVAINLSVQQLRQPEALLQRLEQALLRHRLDASQLSCEITESVAMEDAGATERVLQRLSALGVSLSIDDFGTGYSSLAYLRRLPVSQLKIDRSFVQDLETSADARAIVNAVIELAHALGLEVVAEGVETEGQADVLRAKHCDKLQGFLFARPMPAQELAQWARRSQSPDARLDFSDSVFADVDQTAMRSGAT</sequence>
<dbReference type="Gene3D" id="3.30.70.270">
    <property type="match status" value="1"/>
</dbReference>
<evidence type="ECO:0000259" key="3">
    <source>
        <dbReference type="PROSITE" id="PS50887"/>
    </source>
</evidence>
<dbReference type="InterPro" id="IPR052155">
    <property type="entry name" value="Biofilm_reg_signaling"/>
</dbReference>
<dbReference type="Proteomes" id="UP001606134">
    <property type="component" value="Unassembled WGS sequence"/>
</dbReference>
<dbReference type="InterPro" id="IPR043128">
    <property type="entry name" value="Rev_trsase/Diguanyl_cyclase"/>
</dbReference>
<dbReference type="InterPro" id="IPR005330">
    <property type="entry name" value="MHYT_dom"/>
</dbReference>
<keyword evidence="1" id="KW-1133">Transmembrane helix</keyword>
<dbReference type="EMBL" id="JBIGIC010000003">
    <property type="protein sequence ID" value="MFG6486614.1"/>
    <property type="molecule type" value="Genomic_DNA"/>
</dbReference>
<evidence type="ECO:0000256" key="1">
    <source>
        <dbReference type="PROSITE-ProRule" id="PRU00244"/>
    </source>
</evidence>
<feature type="transmembrane region" description="Helical" evidence="1">
    <location>
        <begin position="222"/>
        <end position="241"/>
    </location>
</feature>
<dbReference type="SUPFAM" id="SSF55073">
    <property type="entry name" value="Nucleotide cyclase"/>
    <property type="match status" value="1"/>
</dbReference>
<feature type="transmembrane region" description="Helical" evidence="1">
    <location>
        <begin position="76"/>
        <end position="98"/>
    </location>
</feature>
<keyword evidence="1" id="KW-0812">Transmembrane</keyword>